<dbReference type="EMBL" id="BQNB010019968">
    <property type="protein sequence ID" value="GJT90914.1"/>
    <property type="molecule type" value="Genomic_DNA"/>
</dbReference>
<accession>A0ABQ5HU30</accession>
<keyword evidence="2" id="KW-1185">Reference proteome</keyword>
<sequence length="220" mass="24257">MRNKSVNDVAFNKEAHHLSFFDIQMSVRPKDVERASFVMEGRVPSRTGTAQMQSPEVDSATRLDEVETLFSILLENLVILSRFRACTLIGYFGPLLYIWKLLPNYCASSIKFISREAKVKDVVPIKGSLSVVGIAEISLFMPIASVCFGSVQAIFCDCLESLVAVCDSLPFLLFGLLAYCSQAVCCSADVCLLSVPCLYPLLWLRSVCLPCLSAIGYVVM</sequence>
<dbReference type="Proteomes" id="UP001151760">
    <property type="component" value="Unassembled WGS sequence"/>
</dbReference>
<name>A0ABQ5HU30_9ASTR</name>
<organism evidence="1 2">
    <name type="scientific">Tanacetum coccineum</name>
    <dbReference type="NCBI Taxonomy" id="301880"/>
    <lineage>
        <taxon>Eukaryota</taxon>
        <taxon>Viridiplantae</taxon>
        <taxon>Streptophyta</taxon>
        <taxon>Embryophyta</taxon>
        <taxon>Tracheophyta</taxon>
        <taxon>Spermatophyta</taxon>
        <taxon>Magnoliopsida</taxon>
        <taxon>eudicotyledons</taxon>
        <taxon>Gunneridae</taxon>
        <taxon>Pentapetalae</taxon>
        <taxon>asterids</taxon>
        <taxon>campanulids</taxon>
        <taxon>Asterales</taxon>
        <taxon>Asteraceae</taxon>
        <taxon>Asteroideae</taxon>
        <taxon>Anthemideae</taxon>
        <taxon>Anthemidinae</taxon>
        <taxon>Tanacetum</taxon>
    </lineage>
</organism>
<gene>
    <name evidence="1" type="ORF">Tco_1079759</name>
</gene>
<comment type="caution">
    <text evidence="1">The sequence shown here is derived from an EMBL/GenBank/DDBJ whole genome shotgun (WGS) entry which is preliminary data.</text>
</comment>
<protein>
    <submittedName>
        <fullName evidence="1">Uncharacterized protein</fullName>
    </submittedName>
</protein>
<evidence type="ECO:0000313" key="1">
    <source>
        <dbReference type="EMBL" id="GJT90914.1"/>
    </source>
</evidence>
<proteinExistence type="predicted"/>
<reference evidence="1" key="2">
    <citation type="submission" date="2022-01" db="EMBL/GenBank/DDBJ databases">
        <authorList>
            <person name="Yamashiro T."/>
            <person name="Shiraishi A."/>
            <person name="Satake H."/>
            <person name="Nakayama K."/>
        </authorList>
    </citation>
    <scope>NUCLEOTIDE SEQUENCE</scope>
</reference>
<evidence type="ECO:0000313" key="2">
    <source>
        <dbReference type="Proteomes" id="UP001151760"/>
    </source>
</evidence>
<reference evidence="1" key="1">
    <citation type="journal article" date="2022" name="Int. J. Mol. Sci.">
        <title>Draft Genome of Tanacetum Coccineum: Genomic Comparison of Closely Related Tanacetum-Family Plants.</title>
        <authorList>
            <person name="Yamashiro T."/>
            <person name="Shiraishi A."/>
            <person name="Nakayama K."/>
            <person name="Satake H."/>
        </authorList>
    </citation>
    <scope>NUCLEOTIDE SEQUENCE</scope>
</reference>